<feature type="chain" id="PRO_5010294741" evidence="2">
    <location>
        <begin position="45"/>
        <end position="2401"/>
    </location>
</feature>
<evidence type="ECO:0000313" key="4">
    <source>
        <dbReference type="EMBL" id="OHT20320.1"/>
    </source>
</evidence>
<keyword evidence="4" id="KW-0378">Hydrolase</keyword>
<dbReference type="PANTHER" id="PTHR35037:SF3">
    <property type="entry name" value="C-TERMINAL REGION OF AIDA-LIKE PROTEIN"/>
    <property type="match status" value="1"/>
</dbReference>
<reference evidence="4 5" key="1">
    <citation type="submission" date="2016-09" db="EMBL/GenBank/DDBJ databases">
        <title>Metabolic pathway, cell adaptation mechanisms and a novel monoxygenase revealed through proteogenomic-transcription analysis of a Sphingomonas haloaromaticamans strain degrading the fungicide ortho-phenylphenol.</title>
        <authorList>
            <person name="Perruchon C."/>
            <person name="Papadopoulou E.S."/>
            <person name="Rousidou C."/>
            <person name="Vasileiadis S."/>
            <person name="Tanou G."/>
            <person name="Amoutzias G."/>
            <person name="Molassiotis A."/>
            <person name="Karpouzas D.G."/>
        </authorList>
    </citation>
    <scope>NUCLEOTIDE SEQUENCE [LARGE SCALE GENOMIC DNA]</scope>
    <source>
        <strain evidence="4 5">P3</strain>
    </source>
</reference>
<dbReference type="InterPro" id="IPR012332">
    <property type="entry name" value="Autotransporter_pectin_lyase_C"/>
</dbReference>
<dbReference type="GO" id="GO:0006508">
    <property type="term" value="P:proteolysis"/>
    <property type="evidence" value="ECO:0007669"/>
    <property type="project" value="UniProtKB-KW"/>
</dbReference>
<evidence type="ECO:0000256" key="2">
    <source>
        <dbReference type="SAM" id="SignalP"/>
    </source>
</evidence>
<evidence type="ECO:0000256" key="1">
    <source>
        <dbReference type="ARBA" id="ARBA00022729"/>
    </source>
</evidence>
<dbReference type="InterPro" id="IPR006315">
    <property type="entry name" value="OM_autotransptr_brl_dom"/>
</dbReference>
<dbReference type="PANTHER" id="PTHR35037">
    <property type="entry name" value="C-TERMINAL REGION OF AIDA-LIKE PROTEIN"/>
    <property type="match status" value="1"/>
</dbReference>
<protein>
    <submittedName>
        <fullName evidence="4">Extracellular serine protease</fullName>
        <ecNumber evidence="4">3.4.21.-</ecNumber>
    </submittedName>
</protein>
<keyword evidence="1 2" id="KW-0732">Signal</keyword>
<dbReference type="InterPro" id="IPR051551">
    <property type="entry name" value="Autotransporter_adhesion"/>
</dbReference>
<dbReference type="InterPro" id="IPR036709">
    <property type="entry name" value="Autotransporte_beta_dom_sf"/>
</dbReference>
<dbReference type="Gene3D" id="2.160.20.20">
    <property type="match status" value="1"/>
</dbReference>
<dbReference type="RefSeq" id="WP_070933926.1">
    <property type="nucleotide sequence ID" value="NZ_MIPT01000001.1"/>
</dbReference>
<sequence>MVSGKGSVARSVTRYHRYPGIRHRHLLLTTAIATFSAMAAPAHAQGMTAVGDVTPIQAGPSWVIPGPLIVGDSGTGGLDVNGGNIISDSGIIGRSASSTGAVTMSGVSFWSNNGDLIVGGSGTATLAISNFGQATASQISIGSSSGSYGGVTVTDGSARLTSAGILRIGEAGSGYLTVDTGGIVHASAVIVAEQAGSAGGLDLNGSLNIASGMVETGYIAKGLGAGTITANGGGFRATQTIADYLQNFGNVTIGAGSMVVDTSIYDIGIGATTALVGSGGIVKWGSGTLTLNGSGNTYAGDTVLYEGTLRAVGENAFSRNSSVELNLASRLDLNGYNQTIGALTSTGPGTVTNSGGRAAVLTTVVQGTSPAASFSGSLQDGASPLGLTKTGFGTMILSGNNTYSGATTIDQGTLRADASGALSHNSAVTVGYSGTLDLGSYSQDIGSLAGNGTVTNSGGVLVQLSTGYDNSSTTFSGTIHGGGLGLVKTGSGVLTLTGTNTYSGGTGLLGGELTVGNDWALGTGGLVVLGAGTLSAAYNTAVTLPNSVDIHANLTISGNGNLGLNGMVGGGGSIIKNGGGNLTLNGANLFSGGMNLVSGSLTLGSNTALGLGMLRVIGGGTLDANTAIALSNDVDLQTALAVGGTNDLALNGIVSGGGSIIKTGAADLTLNSSNSFSGGVQLMAGSLTLGSVFSLGTGALTVGGAATLKSNTNALLFNDVTLDANLSIVGGYYIEMNGSIGGTGSLTYNGTGVLALNSSNGFTGGFNLAGGTIAISTNAALGNGILHVTGDASLSGSLAGLYVVNAINLDAGKTLDLNGGNDLTITGMISGGGNLQISNASVTLLGANSHAGATTISSGSTLYANATGALSNLSAITVDTGGRLDLGNDDQTIGALAGAGSVTSGGPGRVLTTGGDNSSTIFAGDLQNGAGTLGITKIGSGTMTLSGTANSYTGATLVSGGTLNVNGSIASSSLLTVASGARLAGSGTVGSTTVQSGGRIAPGNSIGTLNVAGDLTLASGSILDFELGSPGAAANPAAGTSDRIAVSGNLVLDGIINLGQSGTPADGAAGLGYYRLISYNGTLTDNGLTIGTTPALADPAAYQIQAGSGRVDLFAAAAGDDTIQHWQGGNGTWDAAGTTWLNQNGVMPVAWAGKNAVFKDAGSFAGGTIAVSGDHSFQGLQFVDTGYALAGAGRLLIDGSARADGNAEIRVLGDFAVVDTVIAGTGGLTKTGAGDLYLRGINSYAGGTRIADGTVLVLQDANLGAAAGGITFDGGALVFQGSLSSSRGITLNADGNFDTVGQIQVTLGGAISGSGDLVKTGSGRLVLNGANSYTGDTLVEAGSLAGDSASIRGDIANGSLVDFHQLSDGSFAGDIAGLNGANGLMYKDGAGVLTLTGTSSLGWHIVEGGLIATAGNFTGDAVISGGAAFTLAGSGAATYANQILGTGAFNLSGSGRLTLTGDSAGFAGTSSVLSGTLRVDGALGGTVQVGTGGSLEGTGQLGAVDVSGSGALIGRAGDTLTIGSLTLGNDANVVALLGTPSSSALFSVTGDLTLDGRLSVTDAGGFGAGVYRLFDYGGTLVDNGLVLDILPTGVGAGDLAIQTALAGQVNIISSAGADLLFWDGSDATRHNDGVIDGGDGIWAANGAAWTNGNGLASGAMRPAPGFAIFQAAGGTVTLDDSAGALAISGMQFASDGYRLSGDALGLAGTGGRTVIRVGDGSAAGAAMTATIASELTGASDLVKADRGTLHLTGTNSYTGNTLVEAGTLIGNSAAIRGDIANAGTVIFNQGSDGSFTGAIAGLEGVAGTMVKTGAATLTLTGASSLDWRIEQGTLATTTQGFSGNAMIASGATLLFDQSASGRYAGSLSGAGTLAIDGGQHIELTGDSRSFAGGIDVRNGKLIASGSFGGLLRIGAAGIVGGNGTLGTTAVEAGGIISPGNSIGLLTVNGDISFAAGSTYQVEVDPTGSAADRIAATGRALLNGGTVAHIGFSGDYRPNASYTILTAAGGIQGQFADVTSTYAFLTPSLSYSANAVTLTLDRNDIGFASVGVTGNQRATAGAVEALGMGNALYQAVVTLTADQAATAFDSLSGEIHASLGAVLTEDSRFIRAAAFDRMRNAGAAVDAQRGTNWWMQGIGSWGRIDGNDNARRVKHSAAGLLMGVDAIAAETVQLGLFGGWQKGDADLRAASSDADIDSYHLGLYAGADTGRFSLRSGFAFSWHDADITRDVRFEGFSDTAKSRRQASTAQGFAEIGYRFTLGGTAIEPFAGIAHVSVDSEATREQGGAAALTLAHDVMTTDFTTAGAHIRRAFDLGSMGIDLNVTAGWRHAFGDRTPEAALALANGGRFLVSGTPIAKDALSTDIGLGLALSSRARLDIAYTGDAAASAQNHSGKATFSLAF</sequence>
<accession>A0A1S1HIH5</accession>
<dbReference type="SUPFAM" id="SSF51126">
    <property type="entry name" value="Pectin lyase-like"/>
    <property type="match status" value="6"/>
</dbReference>
<dbReference type="Gene3D" id="2.40.128.130">
    <property type="entry name" value="Autotransporter beta-domain"/>
    <property type="match status" value="1"/>
</dbReference>
<dbReference type="Pfam" id="PF12951">
    <property type="entry name" value="PATR"/>
    <property type="match status" value="13"/>
</dbReference>
<dbReference type="SUPFAM" id="SSF103515">
    <property type="entry name" value="Autotransporter"/>
    <property type="match status" value="1"/>
</dbReference>
<dbReference type="OrthoDB" id="7195851at2"/>
<dbReference type="Proteomes" id="UP000179467">
    <property type="component" value="Unassembled WGS sequence"/>
</dbReference>
<comment type="caution">
    <text evidence="4">The sequence shown here is derived from an EMBL/GenBank/DDBJ whole genome shotgun (WGS) entry which is preliminary data.</text>
</comment>
<dbReference type="InterPro" id="IPR030895">
    <property type="entry name" value="T5SS_PEPC_rpt"/>
</dbReference>
<dbReference type="NCBIfam" id="TIGR01414">
    <property type="entry name" value="autotrans_barl"/>
    <property type="match status" value="1"/>
</dbReference>
<dbReference type="NCBIfam" id="TIGR04393">
    <property type="entry name" value="rpt_T5SS_PEPC"/>
    <property type="match status" value="2"/>
</dbReference>
<dbReference type="Pfam" id="PF03797">
    <property type="entry name" value="Autotransporter"/>
    <property type="match status" value="1"/>
</dbReference>
<dbReference type="EC" id="3.4.21.-" evidence="4"/>
<dbReference type="GO" id="GO:0019867">
    <property type="term" value="C:outer membrane"/>
    <property type="evidence" value="ECO:0007669"/>
    <property type="project" value="InterPro"/>
</dbReference>
<dbReference type="GO" id="GO:0008233">
    <property type="term" value="F:peptidase activity"/>
    <property type="evidence" value="ECO:0007669"/>
    <property type="project" value="UniProtKB-KW"/>
</dbReference>
<dbReference type="NCBIfam" id="TIGR02601">
    <property type="entry name" value="autotrns_rpt"/>
    <property type="match status" value="9"/>
</dbReference>
<feature type="domain" description="Autotransporter" evidence="3">
    <location>
        <begin position="2125"/>
        <end position="2401"/>
    </location>
</feature>
<keyword evidence="5" id="KW-1185">Reference proteome</keyword>
<organism evidence="4 5">
    <name type="scientific">Edaphosphingomonas haloaromaticamans</name>
    <dbReference type="NCBI Taxonomy" id="653954"/>
    <lineage>
        <taxon>Bacteria</taxon>
        <taxon>Pseudomonadati</taxon>
        <taxon>Pseudomonadota</taxon>
        <taxon>Alphaproteobacteria</taxon>
        <taxon>Sphingomonadales</taxon>
        <taxon>Rhizorhabdaceae</taxon>
        <taxon>Edaphosphingomonas</taxon>
    </lineage>
</organism>
<dbReference type="InterPro" id="IPR013425">
    <property type="entry name" value="Autotrns_rpt"/>
</dbReference>
<gene>
    <name evidence="4" type="ORF">BHE75_02318</name>
</gene>
<dbReference type="InterPro" id="IPR011050">
    <property type="entry name" value="Pectin_lyase_fold/virulence"/>
</dbReference>
<dbReference type="PROSITE" id="PS51208">
    <property type="entry name" value="AUTOTRANSPORTER"/>
    <property type="match status" value="1"/>
</dbReference>
<dbReference type="InterPro" id="IPR005546">
    <property type="entry name" value="Autotransporte_beta"/>
</dbReference>
<dbReference type="EMBL" id="MIPT01000001">
    <property type="protein sequence ID" value="OHT20320.1"/>
    <property type="molecule type" value="Genomic_DNA"/>
</dbReference>
<proteinExistence type="predicted"/>
<keyword evidence="4" id="KW-0645">Protease</keyword>
<name>A0A1S1HIH5_9SPHN</name>
<evidence type="ECO:0000313" key="5">
    <source>
        <dbReference type="Proteomes" id="UP000179467"/>
    </source>
</evidence>
<dbReference type="SMART" id="SM00869">
    <property type="entry name" value="Autotransporter"/>
    <property type="match status" value="1"/>
</dbReference>
<evidence type="ECO:0000259" key="3">
    <source>
        <dbReference type="PROSITE" id="PS51208"/>
    </source>
</evidence>
<feature type="signal peptide" evidence="2">
    <location>
        <begin position="1"/>
        <end position="44"/>
    </location>
</feature>